<dbReference type="RefSeq" id="XP_044723837.1">
    <property type="nucleotide sequence ID" value="XM_044860204.1"/>
</dbReference>
<feature type="compositionally biased region" description="Acidic residues" evidence="1">
    <location>
        <begin position="44"/>
        <end position="53"/>
    </location>
</feature>
<evidence type="ECO:0000256" key="1">
    <source>
        <dbReference type="SAM" id="MobiDB-lite"/>
    </source>
</evidence>
<accession>A0A9P8N3U9</accession>
<proteinExistence type="predicted"/>
<feature type="region of interest" description="Disordered" evidence="1">
    <location>
        <begin position="37"/>
        <end position="75"/>
    </location>
</feature>
<organism evidence="2 3">
    <name type="scientific">Hirsutella rhossiliensis</name>
    <dbReference type="NCBI Taxonomy" id="111463"/>
    <lineage>
        <taxon>Eukaryota</taxon>
        <taxon>Fungi</taxon>
        <taxon>Dikarya</taxon>
        <taxon>Ascomycota</taxon>
        <taxon>Pezizomycotina</taxon>
        <taxon>Sordariomycetes</taxon>
        <taxon>Hypocreomycetidae</taxon>
        <taxon>Hypocreales</taxon>
        <taxon>Ophiocordycipitaceae</taxon>
        <taxon>Hirsutella</taxon>
    </lineage>
</organism>
<dbReference type="GeneID" id="68350862"/>
<gene>
    <name evidence="2" type="ORF">HRG_01733</name>
</gene>
<sequence length="219" mass="25144">MNPFRGRRREYAREEHDVRFMRKYSLKGSPRGLRWLEDRQWDDLSSDSDDDYDERGRHTRRSTRPPGAPGTELVVNPKEPKPGECKYKCCPCHAEKLAASKPCGCAGQQFVCHPVAGTACCPKPPEKKPEETRINIDVEDRTGGPMAQRHGSIFPISIAPKATIDDIISMLTPDRSRHKVMVKWDDGICDDLESVTKMDDIRYYVRKLIIKKRKQVRYA</sequence>
<keyword evidence="3" id="KW-1185">Reference proteome</keyword>
<dbReference type="AlphaFoldDB" id="A0A9P8N3U9"/>
<protein>
    <submittedName>
        <fullName evidence="2">Uncharacterized protein</fullName>
    </submittedName>
</protein>
<dbReference type="OrthoDB" id="4922863at2759"/>
<evidence type="ECO:0000313" key="2">
    <source>
        <dbReference type="EMBL" id="KAH0966324.1"/>
    </source>
</evidence>
<reference evidence="2" key="1">
    <citation type="submission" date="2021-09" db="EMBL/GenBank/DDBJ databases">
        <title>A high-quality genome of the endoparasitic fungus Hirsutella rhossiliensis with a comparison of Hirsutella genomes reveals transposable elements contributing to genome size variation.</title>
        <authorList>
            <person name="Lin R."/>
            <person name="Jiao Y."/>
            <person name="Sun X."/>
            <person name="Ling J."/>
            <person name="Xie B."/>
            <person name="Cheng X."/>
        </authorList>
    </citation>
    <scope>NUCLEOTIDE SEQUENCE</scope>
    <source>
        <strain evidence="2">HR02</strain>
    </source>
</reference>
<evidence type="ECO:0000313" key="3">
    <source>
        <dbReference type="Proteomes" id="UP000824596"/>
    </source>
</evidence>
<name>A0A9P8N3U9_9HYPO</name>
<comment type="caution">
    <text evidence="2">The sequence shown here is derived from an EMBL/GenBank/DDBJ whole genome shotgun (WGS) entry which is preliminary data.</text>
</comment>
<dbReference type="Proteomes" id="UP000824596">
    <property type="component" value="Unassembled WGS sequence"/>
</dbReference>
<dbReference type="EMBL" id="JAIZPD010000002">
    <property type="protein sequence ID" value="KAH0966324.1"/>
    <property type="molecule type" value="Genomic_DNA"/>
</dbReference>